<dbReference type="GO" id="GO:0120230">
    <property type="term" value="F:recombinase activator activity"/>
    <property type="evidence" value="ECO:0007669"/>
    <property type="project" value="TreeGrafter"/>
</dbReference>
<dbReference type="STRING" id="578462.A0A0L0SQC1"/>
<dbReference type="PANTHER" id="PTHR15938:SF0">
    <property type="entry name" value="HOMOLOGOUS-PAIRING PROTEIN 2 HOMOLOG"/>
    <property type="match status" value="1"/>
</dbReference>
<feature type="domain" description="Leucine zipper with capping helix" evidence="11">
    <location>
        <begin position="162"/>
        <end position="219"/>
    </location>
</feature>
<feature type="coiled-coil region" evidence="8">
    <location>
        <begin position="89"/>
        <end position="116"/>
    </location>
</feature>
<dbReference type="InterPro" id="IPR036388">
    <property type="entry name" value="WH-like_DNA-bd_sf"/>
</dbReference>
<dbReference type="OMA" id="CIYTEIG"/>
<dbReference type="GO" id="GO:0120231">
    <property type="term" value="C:DNA recombinase auxiliary factor complex"/>
    <property type="evidence" value="ECO:0007669"/>
    <property type="project" value="TreeGrafter"/>
</dbReference>
<accession>A0A0L0SQC1</accession>
<evidence type="ECO:0000256" key="7">
    <source>
        <dbReference type="ARBA" id="ARBA00023254"/>
    </source>
</evidence>
<dbReference type="EMBL" id="GG745345">
    <property type="protein sequence ID" value="KNE64711.1"/>
    <property type="molecule type" value="Genomic_DNA"/>
</dbReference>
<dbReference type="SUPFAM" id="SSF46785">
    <property type="entry name" value="Winged helix' DNA-binding domain"/>
    <property type="match status" value="1"/>
</dbReference>
<dbReference type="eggNOG" id="KOG4603">
    <property type="taxonomic scope" value="Eukaryota"/>
</dbReference>
<evidence type="ECO:0000313" key="13">
    <source>
        <dbReference type="Proteomes" id="UP000054350"/>
    </source>
</evidence>
<feature type="region of interest" description="Disordered" evidence="9">
    <location>
        <begin position="229"/>
        <end position="260"/>
    </location>
</feature>
<keyword evidence="13" id="KW-1185">Reference proteome</keyword>
<evidence type="ECO:0000256" key="5">
    <source>
        <dbReference type="ARBA" id="ARBA00023172"/>
    </source>
</evidence>
<dbReference type="GO" id="GO:0010774">
    <property type="term" value="P:meiotic strand invasion involved in reciprocal meiotic recombination"/>
    <property type="evidence" value="ECO:0007669"/>
    <property type="project" value="TreeGrafter"/>
</dbReference>
<dbReference type="GO" id="GO:0000794">
    <property type="term" value="C:condensed nuclear chromosome"/>
    <property type="evidence" value="ECO:0007669"/>
    <property type="project" value="TreeGrafter"/>
</dbReference>
<gene>
    <name evidence="12" type="ORF">AMAG_10062</name>
</gene>
<dbReference type="Proteomes" id="UP000054350">
    <property type="component" value="Unassembled WGS sequence"/>
</dbReference>
<dbReference type="Pfam" id="PF07106">
    <property type="entry name" value="WHD_TBPIP"/>
    <property type="match status" value="1"/>
</dbReference>
<evidence type="ECO:0000256" key="3">
    <source>
        <dbReference type="ARBA" id="ARBA00016093"/>
    </source>
</evidence>
<evidence type="ECO:0000256" key="8">
    <source>
        <dbReference type="SAM" id="Coils"/>
    </source>
</evidence>
<dbReference type="InterPro" id="IPR040661">
    <property type="entry name" value="LZ3wCH"/>
</dbReference>
<proteinExistence type="inferred from homology"/>
<keyword evidence="5" id="KW-0233">DNA recombination</keyword>
<keyword evidence="6" id="KW-0539">Nucleus</keyword>
<evidence type="ECO:0000256" key="4">
    <source>
        <dbReference type="ARBA" id="ARBA00023054"/>
    </source>
</evidence>
<dbReference type="GO" id="GO:0003690">
    <property type="term" value="F:double-stranded DNA binding"/>
    <property type="evidence" value="ECO:0007669"/>
    <property type="project" value="TreeGrafter"/>
</dbReference>
<evidence type="ECO:0000259" key="11">
    <source>
        <dbReference type="Pfam" id="PF18517"/>
    </source>
</evidence>
<comment type="similarity">
    <text evidence="2">Belongs to the HOP2 family.</text>
</comment>
<dbReference type="OrthoDB" id="272266at2759"/>
<dbReference type="InterPro" id="IPR010776">
    <property type="entry name" value="Hop2_WH_dom"/>
</dbReference>
<dbReference type="Pfam" id="PF18517">
    <property type="entry name" value="LZ3wCH"/>
    <property type="match status" value="1"/>
</dbReference>
<evidence type="ECO:0000313" key="12">
    <source>
        <dbReference type="EMBL" id="KNE64711.1"/>
    </source>
</evidence>
<dbReference type="AlphaFoldDB" id="A0A0L0SQC1"/>
<evidence type="ECO:0000256" key="6">
    <source>
        <dbReference type="ARBA" id="ARBA00023242"/>
    </source>
</evidence>
<keyword evidence="7" id="KW-0469">Meiosis</keyword>
<protein>
    <recommendedName>
        <fullName evidence="3">Homologous-pairing protein 2 homolog</fullName>
    </recommendedName>
</protein>
<feature type="domain" description="Homologous-pairing protein 2 winged helix" evidence="10">
    <location>
        <begin position="17"/>
        <end position="75"/>
    </location>
</feature>
<keyword evidence="4 8" id="KW-0175">Coiled coil</keyword>
<evidence type="ECO:0000256" key="2">
    <source>
        <dbReference type="ARBA" id="ARBA00007922"/>
    </source>
</evidence>
<comment type="subcellular location">
    <subcellularLocation>
        <location evidence="1">Nucleus</location>
    </subcellularLocation>
</comment>
<evidence type="ECO:0000259" key="10">
    <source>
        <dbReference type="Pfam" id="PF07106"/>
    </source>
</evidence>
<dbReference type="InterPro" id="IPR036390">
    <property type="entry name" value="WH_DNA-bd_sf"/>
</dbReference>
<dbReference type="PANTHER" id="PTHR15938">
    <property type="entry name" value="TBP-1 INTERACTING PROTEIN"/>
    <property type="match status" value="1"/>
</dbReference>
<organism evidence="12 13">
    <name type="scientific">Allomyces macrogynus (strain ATCC 38327)</name>
    <name type="common">Allomyces javanicus var. macrogynus</name>
    <dbReference type="NCBI Taxonomy" id="578462"/>
    <lineage>
        <taxon>Eukaryota</taxon>
        <taxon>Fungi</taxon>
        <taxon>Fungi incertae sedis</taxon>
        <taxon>Blastocladiomycota</taxon>
        <taxon>Blastocladiomycetes</taxon>
        <taxon>Blastocladiales</taxon>
        <taxon>Blastocladiaceae</taxon>
        <taxon>Allomyces</taxon>
    </lineage>
</organism>
<reference evidence="13" key="2">
    <citation type="submission" date="2009-11" db="EMBL/GenBank/DDBJ databases">
        <title>The Genome Sequence of Allomyces macrogynus strain ATCC 38327.</title>
        <authorList>
            <consortium name="The Broad Institute Genome Sequencing Platform"/>
            <person name="Russ C."/>
            <person name="Cuomo C."/>
            <person name="Shea T."/>
            <person name="Young S.K."/>
            <person name="Zeng Q."/>
            <person name="Koehrsen M."/>
            <person name="Haas B."/>
            <person name="Borodovsky M."/>
            <person name="Guigo R."/>
            <person name="Alvarado L."/>
            <person name="Berlin A."/>
            <person name="Borenstein D."/>
            <person name="Chen Z."/>
            <person name="Engels R."/>
            <person name="Freedman E."/>
            <person name="Gellesch M."/>
            <person name="Goldberg J."/>
            <person name="Griggs A."/>
            <person name="Gujja S."/>
            <person name="Heiman D."/>
            <person name="Hepburn T."/>
            <person name="Howarth C."/>
            <person name="Jen D."/>
            <person name="Larson L."/>
            <person name="Lewis B."/>
            <person name="Mehta T."/>
            <person name="Park D."/>
            <person name="Pearson M."/>
            <person name="Roberts A."/>
            <person name="Saif S."/>
            <person name="Shenoy N."/>
            <person name="Sisk P."/>
            <person name="Stolte C."/>
            <person name="Sykes S."/>
            <person name="Walk T."/>
            <person name="White J."/>
            <person name="Yandava C."/>
            <person name="Burger G."/>
            <person name="Gray M.W."/>
            <person name="Holland P.W.H."/>
            <person name="King N."/>
            <person name="Lang F.B.F."/>
            <person name="Roger A.J."/>
            <person name="Ruiz-Trillo I."/>
            <person name="Lander E."/>
            <person name="Nusbaum C."/>
        </authorList>
    </citation>
    <scope>NUCLEOTIDE SEQUENCE [LARGE SCALE GENOMIC DNA]</scope>
    <source>
        <strain evidence="13">ATCC 38327</strain>
    </source>
</reference>
<dbReference type="Gene3D" id="1.10.10.10">
    <property type="entry name" value="Winged helix-like DNA-binding domain superfamily/Winged helix DNA-binding domain"/>
    <property type="match status" value="1"/>
</dbReference>
<dbReference type="VEuPathDB" id="FungiDB:AMAG_10062"/>
<reference evidence="12 13" key="1">
    <citation type="submission" date="2009-11" db="EMBL/GenBank/DDBJ databases">
        <title>Annotation of Allomyces macrogynus ATCC 38327.</title>
        <authorList>
            <consortium name="The Broad Institute Genome Sequencing Platform"/>
            <person name="Russ C."/>
            <person name="Cuomo C."/>
            <person name="Burger G."/>
            <person name="Gray M.W."/>
            <person name="Holland P.W.H."/>
            <person name="King N."/>
            <person name="Lang F.B.F."/>
            <person name="Roger A.J."/>
            <person name="Ruiz-Trillo I."/>
            <person name="Young S.K."/>
            <person name="Zeng Q."/>
            <person name="Gargeya S."/>
            <person name="Fitzgerald M."/>
            <person name="Haas B."/>
            <person name="Abouelleil A."/>
            <person name="Alvarado L."/>
            <person name="Arachchi H.M."/>
            <person name="Berlin A."/>
            <person name="Chapman S.B."/>
            <person name="Gearin G."/>
            <person name="Goldberg J."/>
            <person name="Griggs A."/>
            <person name="Gujja S."/>
            <person name="Hansen M."/>
            <person name="Heiman D."/>
            <person name="Howarth C."/>
            <person name="Larimer J."/>
            <person name="Lui A."/>
            <person name="MacDonald P.J.P."/>
            <person name="McCowen C."/>
            <person name="Montmayeur A."/>
            <person name="Murphy C."/>
            <person name="Neiman D."/>
            <person name="Pearson M."/>
            <person name="Priest M."/>
            <person name="Roberts A."/>
            <person name="Saif S."/>
            <person name="Shea T."/>
            <person name="Sisk P."/>
            <person name="Stolte C."/>
            <person name="Sykes S."/>
            <person name="Wortman J."/>
            <person name="Nusbaum C."/>
            <person name="Birren B."/>
        </authorList>
    </citation>
    <scope>NUCLEOTIDE SEQUENCE [LARGE SCALE GENOMIC DNA]</scope>
    <source>
        <strain evidence="12 13">ATCC 38327</strain>
    </source>
</reference>
<evidence type="ECO:0000256" key="1">
    <source>
        <dbReference type="ARBA" id="ARBA00004123"/>
    </source>
</evidence>
<dbReference type="GO" id="GO:0007129">
    <property type="term" value="P:homologous chromosome pairing at meiosis"/>
    <property type="evidence" value="ECO:0007669"/>
    <property type="project" value="TreeGrafter"/>
</dbReference>
<dbReference type="GO" id="GO:0000709">
    <property type="term" value="P:meiotic joint molecule formation"/>
    <property type="evidence" value="ECO:0007669"/>
    <property type="project" value="TreeGrafter"/>
</dbReference>
<name>A0A0L0SQC1_ALLM3</name>
<evidence type="ECO:0000256" key="9">
    <source>
        <dbReference type="SAM" id="MobiDB-lite"/>
    </source>
</evidence>
<sequence length="260" mass="27857">MPPKRKSGSASAADGDPEQLILEYLTRNNSPFGATDVATGLRNTVSKTIVSKTLATLADRGEITCKTFGKSSIYFPLQNNDDAASPDDLANMDQEITDLSGKADELKAAITSMSKELATLNAFLPTTDLAVQVAVMTDANDAAESRLTSLRRAAEGDGEPLVTAADRAAAMTRHATMRKAWVKRRRMFKDMWDLITENLPRKPVELMDELGIETDEMVGVELASIPEVVPPAAESRKGKGRAPPVVGKGAAASKKRRVGA</sequence>